<evidence type="ECO:0008006" key="3">
    <source>
        <dbReference type="Google" id="ProtNLM"/>
    </source>
</evidence>
<gene>
    <name evidence="1" type="ORF">J2W56_003272</name>
</gene>
<reference evidence="1 2" key="1">
    <citation type="submission" date="2023-07" db="EMBL/GenBank/DDBJ databases">
        <title>Sorghum-associated microbial communities from plants grown in Nebraska, USA.</title>
        <authorList>
            <person name="Schachtman D."/>
        </authorList>
    </citation>
    <scope>NUCLEOTIDE SEQUENCE [LARGE SCALE GENOMIC DNA]</scope>
    <source>
        <strain evidence="1 2">4272</strain>
    </source>
</reference>
<evidence type="ECO:0000313" key="1">
    <source>
        <dbReference type="EMBL" id="MDR7169531.1"/>
    </source>
</evidence>
<dbReference type="Proteomes" id="UP001251217">
    <property type="component" value="Unassembled WGS sequence"/>
</dbReference>
<name>A0ABU1XG51_9NOCA</name>
<accession>A0ABU1XG51</accession>
<organism evidence="1 2">
    <name type="scientific">Nocardia kruczakiae</name>
    <dbReference type="NCBI Taxonomy" id="261477"/>
    <lineage>
        <taxon>Bacteria</taxon>
        <taxon>Bacillati</taxon>
        <taxon>Actinomycetota</taxon>
        <taxon>Actinomycetes</taxon>
        <taxon>Mycobacteriales</taxon>
        <taxon>Nocardiaceae</taxon>
        <taxon>Nocardia</taxon>
    </lineage>
</organism>
<comment type="caution">
    <text evidence="1">The sequence shown here is derived from an EMBL/GenBank/DDBJ whole genome shotgun (WGS) entry which is preliminary data.</text>
</comment>
<proteinExistence type="predicted"/>
<protein>
    <recommendedName>
        <fullName evidence="3">TetR family transcriptional regulator</fullName>
    </recommendedName>
</protein>
<keyword evidence="2" id="KW-1185">Reference proteome</keyword>
<evidence type="ECO:0000313" key="2">
    <source>
        <dbReference type="Proteomes" id="UP001251217"/>
    </source>
</evidence>
<dbReference type="EMBL" id="JAVDWW010000004">
    <property type="protein sequence ID" value="MDR7169531.1"/>
    <property type="molecule type" value="Genomic_DNA"/>
</dbReference>
<sequence>MGTSTRWPGPTGDAWRKPNAAFGRLSTLSAEVASDTAPFDDKLHRAIEQCVSALRTTLEADPGAYGLIHTMVTSGHGLVDMLAELSSGGCPLPDSANISADRRTEFVAIFTERVVGIAATPADSAARAAAVRCARKLLEDKALADAVESGGHYRIPDDLFCAVYELFLKNVLIEFIAGVAAAKLSVAVPLLYLVDPGGRIAEWLADTLTELVLDPCAERADADDISLADLSRRLLEDNVHRLVGLPIEP</sequence>
<dbReference type="RefSeq" id="WP_310402628.1">
    <property type="nucleotide sequence ID" value="NZ_JAVDWW010000004.1"/>
</dbReference>